<dbReference type="InterPro" id="IPR006375">
    <property type="entry name" value="Man1P_GuaTrfase/Man6P_Isoase"/>
</dbReference>
<evidence type="ECO:0000259" key="11">
    <source>
        <dbReference type="Pfam" id="PF22640"/>
    </source>
</evidence>
<feature type="domain" description="MannoseP isomerase/GMP-like beta-helix" evidence="11">
    <location>
        <begin position="312"/>
        <end position="359"/>
    </location>
</feature>
<dbReference type="CDD" id="cd02213">
    <property type="entry name" value="cupin_PMI_typeII_C"/>
    <property type="match status" value="1"/>
</dbReference>
<comment type="similarity">
    <text evidence="1 8">Belongs to the mannose-6-phosphate isomerase type 2 family.</text>
</comment>
<dbReference type="FunFam" id="3.90.550.10:FF:000046">
    <property type="entry name" value="Mannose-1-phosphate guanylyltransferase (GDP)"/>
    <property type="match status" value="1"/>
</dbReference>
<organism evidence="12 13">
    <name type="scientific">Parvibium lacunae</name>
    <dbReference type="NCBI Taxonomy" id="1888893"/>
    <lineage>
        <taxon>Bacteria</taxon>
        <taxon>Pseudomonadati</taxon>
        <taxon>Pseudomonadota</taxon>
        <taxon>Betaproteobacteria</taxon>
        <taxon>Burkholderiales</taxon>
        <taxon>Alcaligenaceae</taxon>
        <taxon>Parvibium</taxon>
    </lineage>
</organism>
<dbReference type="RefSeq" id="WP_114402893.1">
    <property type="nucleotide sequence ID" value="NZ_QPGB01000003.1"/>
</dbReference>
<dbReference type="InterPro" id="IPR049577">
    <property type="entry name" value="GMPP_N"/>
</dbReference>
<dbReference type="GO" id="GO:0009298">
    <property type="term" value="P:GDP-mannose biosynthetic process"/>
    <property type="evidence" value="ECO:0007669"/>
    <property type="project" value="TreeGrafter"/>
</dbReference>
<reference evidence="12 13" key="1">
    <citation type="journal article" date="2018" name="Int. J. Syst. Evol. Microbiol.">
        <title>Parvibium lacunae gen. nov., sp. nov., a new member of the family Alcaligenaceae isolated from a freshwater pond.</title>
        <authorList>
            <person name="Chen W.M."/>
            <person name="Xie P.B."/>
            <person name="Hsu M.Y."/>
            <person name="Sheu S.Y."/>
        </authorList>
    </citation>
    <scope>NUCLEOTIDE SEQUENCE [LARGE SCALE GENOMIC DNA]</scope>
    <source>
        <strain evidence="12 13">KMB9</strain>
    </source>
</reference>
<dbReference type="GO" id="GO:0000271">
    <property type="term" value="P:polysaccharide biosynthetic process"/>
    <property type="evidence" value="ECO:0007669"/>
    <property type="project" value="InterPro"/>
</dbReference>
<dbReference type="CDD" id="cd02509">
    <property type="entry name" value="GDP-M1P_Guanylyltransferase"/>
    <property type="match status" value="1"/>
</dbReference>
<keyword evidence="4 12" id="KW-0548">Nucleotidyltransferase</keyword>
<name>A0A368L1L0_9BURK</name>
<dbReference type="EMBL" id="QPGB01000003">
    <property type="protein sequence ID" value="RCS57412.1"/>
    <property type="molecule type" value="Genomic_DNA"/>
</dbReference>
<keyword evidence="13" id="KW-1185">Reference proteome</keyword>
<dbReference type="Gene3D" id="3.90.550.10">
    <property type="entry name" value="Spore Coat Polysaccharide Biosynthesis Protein SpsA, Chain A"/>
    <property type="match status" value="1"/>
</dbReference>
<sequence>MTNISIQQVVLSGGSGTRLWPLSRAAYPKQFLAFDGPHTLLQQALLRLHQRAPFVFASPLVVASETHRFLVLDQLREIKTEADLILEPQGKNTAPALTLAALYLRDVKQTDPVMIVMPADQAVAQENHFEEVLFNAARLAAEGQIVLLGVPPDRVETGYGYIQGKPRSAEQAGRAYDVLAFKEKPDFETARAYLEQGNFFWNSGIFILKATRWLALIEQFHPEIYHASLGAMADGTTDGAFFRPDPVKFGRIPAESIDYAVIERCLPAGYTLAMLPLAVGWSDLGSWDALWRHLPHDGDGNAQHGDVLLQRSQNCLVHASNRLVAVSDQRDLVVIETADAVLVASRAESQAVKTLVATLQAKERVESNSHTRVHRPWGWYETIDQGPRFQVKRIMVKPHASLSLQLHQHRAEHWVVVSGTATVVNGEQQIALKENQSTYIPVGQKHRLSNQSETPLEIIEVQSGDYLGEDDIIRLDDLYGR</sequence>
<dbReference type="Proteomes" id="UP000252357">
    <property type="component" value="Unassembled WGS sequence"/>
</dbReference>
<evidence type="ECO:0000256" key="3">
    <source>
        <dbReference type="ARBA" id="ARBA00022679"/>
    </source>
</evidence>
<evidence type="ECO:0000259" key="10">
    <source>
        <dbReference type="Pfam" id="PF01050"/>
    </source>
</evidence>
<gene>
    <name evidence="12" type="ORF">DU000_08085</name>
</gene>
<dbReference type="SUPFAM" id="SSF51182">
    <property type="entry name" value="RmlC-like cupins"/>
    <property type="match status" value="1"/>
</dbReference>
<dbReference type="Pfam" id="PF22640">
    <property type="entry name" value="ManC_GMP_beta-helix"/>
    <property type="match status" value="1"/>
</dbReference>
<dbReference type="InterPro" id="IPR029044">
    <property type="entry name" value="Nucleotide-diphossugar_trans"/>
</dbReference>
<dbReference type="EC" id="2.7.7.13" evidence="2"/>
<protein>
    <recommendedName>
        <fullName evidence="2">mannose-1-phosphate guanylyltransferase</fullName>
        <ecNumber evidence="2">2.7.7.13</ecNumber>
    </recommendedName>
</protein>
<dbReference type="NCBIfam" id="TIGR01479">
    <property type="entry name" value="GMP_PMI"/>
    <property type="match status" value="1"/>
</dbReference>
<keyword evidence="3 12" id="KW-0808">Transferase</keyword>
<keyword evidence="6" id="KW-0342">GTP-binding</keyword>
<evidence type="ECO:0000256" key="2">
    <source>
        <dbReference type="ARBA" id="ARBA00012387"/>
    </source>
</evidence>
<accession>A0A368L1L0</accession>
<dbReference type="GO" id="GO:0005525">
    <property type="term" value="F:GTP binding"/>
    <property type="evidence" value="ECO:0007669"/>
    <property type="project" value="UniProtKB-KW"/>
</dbReference>
<keyword evidence="12" id="KW-0413">Isomerase</keyword>
<dbReference type="SUPFAM" id="SSF53448">
    <property type="entry name" value="Nucleotide-diphospho-sugar transferases"/>
    <property type="match status" value="1"/>
</dbReference>
<dbReference type="InterPro" id="IPR014710">
    <property type="entry name" value="RmlC-like_jellyroll"/>
</dbReference>
<evidence type="ECO:0000256" key="6">
    <source>
        <dbReference type="ARBA" id="ARBA00023134"/>
    </source>
</evidence>
<evidence type="ECO:0000256" key="8">
    <source>
        <dbReference type="RuleBase" id="RU004190"/>
    </source>
</evidence>
<dbReference type="Pfam" id="PF01050">
    <property type="entry name" value="MannoseP_isomer"/>
    <property type="match status" value="1"/>
</dbReference>
<dbReference type="GO" id="GO:0016853">
    <property type="term" value="F:isomerase activity"/>
    <property type="evidence" value="ECO:0007669"/>
    <property type="project" value="UniProtKB-KW"/>
</dbReference>
<dbReference type="FunFam" id="2.60.120.10:FF:000032">
    <property type="entry name" value="Mannose-1-phosphate guanylyltransferase/mannose-6-phosphate isomerase"/>
    <property type="match status" value="1"/>
</dbReference>
<dbReference type="OrthoDB" id="9806359at2"/>
<evidence type="ECO:0000256" key="1">
    <source>
        <dbReference type="ARBA" id="ARBA00006115"/>
    </source>
</evidence>
<dbReference type="GO" id="GO:0004475">
    <property type="term" value="F:mannose-1-phosphate guanylyltransferase (GTP) activity"/>
    <property type="evidence" value="ECO:0007669"/>
    <property type="project" value="UniProtKB-EC"/>
</dbReference>
<comment type="caution">
    <text evidence="12">The sequence shown here is derived from an EMBL/GenBank/DDBJ whole genome shotgun (WGS) entry which is preliminary data.</text>
</comment>
<dbReference type="InterPro" id="IPR001538">
    <property type="entry name" value="Man6P_isomerase-2_C"/>
</dbReference>
<dbReference type="InterPro" id="IPR051161">
    <property type="entry name" value="Mannose-6P_isomerase_type2"/>
</dbReference>
<keyword evidence="5" id="KW-0547">Nucleotide-binding</keyword>
<dbReference type="Gene3D" id="2.60.120.10">
    <property type="entry name" value="Jelly Rolls"/>
    <property type="match status" value="1"/>
</dbReference>
<evidence type="ECO:0000256" key="5">
    <source>
        <dbReference type="ARBA" id="ARBA00022741"/>
    </source>
</evidence>
<dbReference type="InterPro" id="IPR005835">
    <property type="entry name" value="NTP_transferase_dom"/>
</dbReference>
<comment type="catalytic activity">
    <reaction evidence="7">
        <text>alpha-D-mannose 1-phosphate + GTP + H(+) = GDP-alpha-D-mannose + diphosphate</text>
        <dbReference type="Rhea" id="RHEA:15229"/>
        <dbReference type="ChEBI" id="CHEBI:15378"/>
        <dbReference type="ChEBI" id="CHEBI:33019"/>
        <dbReference type="ChEBI" id="CHEBI:37565"/>
        <dbReference type="ChEBI" id="CHEBI:57527"/>
        <dbReference type="ChEBI" id="CHEBI:58409"/>
        <dbReference type="EC" id="2.7.7.13"/>
    </reaction>
</comment>
<feature type="domain" description="Mannose-6-phosphate isomerase type II C-terminal" evidence="10">
    <location>
        <begin position="363"/>
        <end position="477"/>
    </location>
</feature>
<evidence type="ECO:0000259" key="9">
    <source>
        <dbReference type="Pfam" id="PF00483"/>
    </source>
</evidence>
<evidence type="ECO:0000313" key="12">
    <source>
        <dbReference type="EMBL" id="RCS57412.1"/>
    </source>
</evidence>
<evidence type="ECO:0000313" key="13">
    <source>
        <dbReference type="Proteomes" id="UP000252357"/>
    </source>
</evidence>
<dbReference type="InterPro" id="IPR011051">
    <property type="entry name" value="RmlC_Cupin_sf"/>
</dbReference>
<dbReference type="PANTHER" id="PTHR46390">
    <property type="entry name" value="MANNOSE-1-PHOSPHATE GUANYLYLTRANSFERASE"/>
    <property type="match status" value="1"/>
</dbReference>
<dbReference type="InterPro" id="IPR054566">
    <property type="entry name" value="ManC/GMP-like_b-helix"/>
</dbReference>
<evidence type="ECO:0000256" key="4">
    <source>
        <dbReference type="ARBA" id="ARBA00022695"/>
    </source>
</evidence>
<dbReference type="Pfam" id="PF00483">
    <property type="entry name" value="NTP_transferase"/>
    <property type="match status" value="1"/>
</dbReference>
<feature type="domain" description="Nucleotidyl transferase" evidence="9">
    <location>
        <begin position="8"/>
        <end position="293"/>
    </location>
</feature>
<dbReference type="AlphaFoldDB" id="A0A368L1L0"/>
<dbReference type="PANTHER" id="PTHR46390:SF1">
    <property type="entry name" value="MANNOSE-1-PHOSPHATE GUANYLYLTRANSFERASE"/>
    <property type="match status" value="1"/>
</dbReference>
<proteinExistence type="inferred from homology"/>
<evidence type="ECO:0000256" key="7">
    <source>
        <dbReference type="ARBA" id="ARBA00047343"/>
    </source>
</evidence>